<dbReference type="PANTHER" id="PTHR10655">
    <property type="entry name" value="LYSOPHOSPHOLIPASE-RELATED"/>
    <property type="match status" value="1"/>
</dbReference>
<evidence type="ECO:0000313" key="4">
    <source>
        <dbReference type="EMBL" id="SVD67428.1"/>
    </source>
</evidence>
<comment type="similarity">
    <text evidence="1">Belongs to the AB hydrolase superfamily. AB hydrolase 2 family.</text>
</comment>
<feature type="domain" description="Phospholipase/carboxylesterase/thioesterase" evidence="3">
    <location>
        <begin position="8"/>
        <end position="117"/>
    </location>
</feature>
<dbReference type="PANTHER" id="PTHR10655:SF17">
    <property type="entry name" value="LYSOPHOSPHOLIPASE-LIKE PROTEIN 1"/>
    <property type="match status" value="1"/>
</dbReference>
<dbReference type="Pfam" id="PF02230">
    <property type="entry name" value="Abhydrolase_2"/>
    <property type="match status" value="1"/>
</dbReference>
<dbReference type="EMBL" id="UINC01165820">
    <property type="protein sequence ID" value="SVD67428.1"/>
    <property type="molecule type" value="Genomic_DNA"/>
</dbReference>
<dbReference type="InterPro" id="IPR003140">
    <property type="entry name" value="PLipase/COase/thioEstase"/>
</dbReference>
<feature type="non-terminal residue" evidence="4">
    <location>
        <position position="1"/>
    </location>
</feature>
<evidence type="ECO:0000259" key="3">
    <source>
        <dbReference type="Pfam" id="PF02230"/>
    </source>
</evidence>
<dbReference type="InterPro" id="IPR029058">
    <property type="entry name" value="AB_hydrolase_fold"/>
</dbReference>
<proteinExistence type="inferred from homology"/>
<keyword evidence="2" id="KW-0378">Hydrolase</keyword>
<evidence type="ECO:0000256" key="1">
    <source>
        <dbReference type="ARBA" id="ARBA00006499"/>
    </source>
</evidence>
<protein>
    <recommendedName>
        <fullName evidence="3">Phospholipase/carboxylesterase/thioesterase domain-containing protein</fullName>
    </recommendedName>
</protein>
<gene>
    <name evidence="4" type="ORF">METZ01_LOCUS420282</name>
</gene>
<evidence type="ECO:0000256" key="2">
    <source>
        <dbReference type="ARBA" id="ARBA00022801"/>
    </source>
</evidence>
<name>A0A382XAR3_9ZZZZ</name>
<dbReference type="SUPFAM" id="SSF53474">
    <property type="entry name" value="alpha/beta-Hydrolases"/>
    <property type="match status" value="1"/>
</dbReference>
<dbReference type="Gene3D" id="3.40.50.1820">
    <property type="entry name" value="alpha/beta hydrolase"/>
    <property type="match status" value="1"/>
</dbReference>
<reference evidence="4" key="1">
    <citation type="submission" date="2018-05" db="EMBL/GenBank/DDBJ databases">
        <authorList>
            <person name="Lanie J.A."/>
            <person name="Ng W.-L."/>
            <person name="Kazmierczak K.M."/>
            <person name="Andrzejewski T.M."/>
            <person name="Davidsen T.M."/>
            <person name="Wayne K.J."/>
            <person name="Tettelin H."/>
            <person name="Glass J.I."/>
            <person name="Rusch D."/>
            <person name="Podicherti R."/>
            <person name="Tsui H.-C.T."/>
            <person name="Winkler M.E."/>
        </authorList>
    </citation>
    <scope>NUCLEOTIDE SEQUENCE</scope>
</reference>
<dbReference type="InterPro" id="IPR050565">
    <property type="entry name" value="LYPA1-2/EST-like"/>
</dbReference>
<accession>A0A382XAR3</accession>
<organism evidence="4">
    <name type="scientific">marine metagenome</name>
    <dbReference type="NCBI Taxonomy" id="408172"/>
    <lineage>
        <taxon>unclassified sequences</taxon>
        <taxon>metagenomes</taxon>
        <taxon>ecological metagenomes</taxon>
    </lineage>
</organism>
<dbReference type="AlphaFoldDB" id="A0A382XAR3"/>
<dbReference type="GO" id="GO:0016787">
    <property type="term" value="F:hydrolase activity"/>
    <property type="evidence" value="ECO:0007669"/>
    <property type="project" value="UniProtKB-KW"/>
</dbReference>
<sequence>FNNLFKKYSSKNIHVIGFSQGGLVCIDFVLFLNQPLGGVFSIAGFSRNPKERILRCHPCQLNTPIMLAHGIDDEQVPVSASINIYEQLVEQGAKAKLQLYNGKHKIGIECLREIKTIILG</sequence>